<accession>A0A1X7U355</accession>
<sequence>MAAWMFQKESVITGHHVYKTVWTPIISEELHTEVEDDNGHNKYAVAVMKSNGIVGHMPRFLSQI</sequence>
<protein>
    <recommendedName>
        <fullName evidence="2">HIRAN domain-containing protein</fullName>
    </recommendedName>
</protein>
<dbReference type="AlphaFoldDB" id="A0A1X7U355"/>
<organism evidence="1">
    <name type="scientific">Amphimedon queenslandica</name>
    <name type="common">Sponge</name>
    <dbReference type="NCBI Taxonomy" id="400682"/>
    <lineage>
        <taxon>Eukaryota</taxon>
        <taxon>Metazoa</taxon>
        <taxon>Porifera</taxon>
        <taxon>Demospongiae</taxon>
        <taxon>Heteroscleromorpha</taxon>
        <taxon>Haplosclerida</taxon>
        <taxon>Niphatidae</taxon>
        <taxon>Amphimedon</taxon>
    </lineage>
</organism>
<dbReference type="EnsemblMetazoa" id="Aqu2.1.22195_001">
    <property type="protein sequence ID" value="Aqu2.1.22195_001"/>
    <property type="gene ID" value="Aqu2.1.22195"/>
</dbReference>
<reference evidence="1" key="1">
    <citation type="submission" date="2017-05" db="UniProtKB">
        <authorList>
            <consortium name="EnsemblMetazoa"/>
        </authorList>
    </citation>
    <scope>IDENTIFICATION</scope>
</reference>
<name>A0A1X7U355_AMPQE</name>
<dbReference type="InParanoid" id="A0A1X7U355"/>
<evidence type="ECO:0000313" key="1">
    <source>
        <dbReference type="EnsemblMetazoa" id="Aqu2.1.22195_001"/>
    </source>
</evidence>
<proteinExistence type="predicted"/>
<evidence type="ECO:0008006" key="2">
    <source>
        <dbReference type="Google" id="ProtNLM"/>
    </source>
</evidence>